<name>A0A7K7R329_POEAT</name>
<dbReference type="GO" id="GO:0005634">
    <property type="term" value="C:nucleus"/>
    <property type="evidence" value="ECO:0007669"/>
    <property type="project" value="TreeGrafter"/>
</dbReference>
<dbReference type="Pfam" id="PF06413">
    <property type="entry name" value="Neugrin"/>
    <property type="match status" value="1"/>
</dbReference>
<protein>
    <submittedName>
        <fullName evidence="2">NGRN protein</fullName>
    </submittedName>
</protein>
<dbReference type="EMBL" id="VZSS01000147">
    <property type="protein sequence ID" value="NWZ86597.1"/>
    <property type="molecule type" value="Genomic_DNA"/>
</dbReference>
<sequence>GLRPLPLLAWAPRRAAAAWPGDPNPPEPALEEPERCGAVGPRPGPALARALTRVPRRARRRRAAARMERLRRELGGGRRAPDRALTWQAMEQLRFLRQELPEEWPLERLAQGFGVGTDVVRRVLR</sequence>
<evidence type="ECO:0000256" key="1">
    <source>
        <dbReference type="SAM" id="MobiDB-lite"/>
    </source>
</evidence>
<feature type="non-terminal residue" evidence="2">
    <location>
        <position position="125"/>
    </location>
</feature>
<reference evidence="2 3" key="1">
    <citation type="submission" date="2019-09" db="EMBL/GenBank/DDBJ databases">
        <title>Bird 10,000 Genomes (B10K) Project - Family phase.</title>
        <authorList>
            <person name="Zhang G."/>
        </authorList>
    </citation>
    <scope>NUCLEOTIDE SEQUENCE [LARGE SCALE GENOMIC DNA]</scope>
    <source>
        <strain evidence="2">OUT-0023</strain>
        <tissue evidence="2">Blood</tissue>
    </source>
</reference>
<accession>A0A7K7R329</accession>
<gene>
    <name evidence="2" type="primary">Ngrn</name>
    <name evidence="2" type="ORF">POEATR_R15417</name>
</gene>
<organism evidence="2 3">
    <name type="scientific">Poecile atricapillus</name>
    <name type="common">Black-capped chickadee</name>
    <name type="synonym">Parus atricapillus</name>
    <dbReference type="NCBI Taxonomy" id="48891"/>
    <lineage>
        <taxon>Eukaryota</taxon>
        <taxon>Metazoa</taxon>
        <taxon>Chordata</taxon>
        <taxon>Craniata</taxon>
        <taxon>Vertebrata</taxon>
        <taxon>Euteleostomi</taxon>
        <taxon>Archelosauria</taxon>
        <taxon>Archosauria</taxon>
        <taxon>Dinosauria</taxon>
        <taxon>Saurischia</taxon>
        <taxon>Theropoda</taxon>
        <taxon>Coelurosauria</taxon>
        <taxon>Aves</taxon>
        <taxon>Neognathae</taxon>
        <taxon>Neoaves</taxon>
        <taxon>Telluraves</taxon>
        <taxon>Australaves</taxon>
        <taxon>Passeriformes</taxon>
        <taxon>Paridae</taxon>
        <taxon>Poecile</taxon>
    </lineage>
</organism>
<dbReference type="AlphaFoldDB" id="A0A7K7R329"/>
<evidence type="ECO:0000313" key="2">
    <source>
        <dbReference type="EMBL" id="NWZ86597.1"/>
    </source>
</evidence>
<dbReference type="PANTHER" id="PTHR13475:SF3">
    <property type="entry name" value="NEUGRIN"/>
    <property type="match status" value="1"/>
</dbReference>
<keyword evidence="3" id="KW-1185">Reference proteome</keyword>
<dbReference type="Proteomes" id="UP000540071">
    <property type="component" value="Unassembled WGS sequence"/>
</dbReference>
<feature type="region of interest" description="Disordered" evidence="1">
    <location>
        <begin position="15"/>
        <end position="46"/>
    </location>
</feature>
<feature type="non-terminal residue" evidence="2">
    <location>
        <position position="1"/>
    </location>
</feature>
<proteinExistence type="predicted"/>
<evidence type="ECO:0000313" key="3">
    <source>
        <dbReference type="Proteomes" id="UP000540071"/>
    </source>
</evidence>
<dbReference type="InterPro" id="IPR010487">
    <property type="entry name" value="NGRN/Rrg9"/>
</dbReference>
<dbReference type="PANTHER" id="PTHR13475">
    <property type="entry name" value="NEUGRIN"/>
    <property type="match status" value="1"/>
</dbReference>
<comment type="caution">
    <text evidence="2">The sequence shown here is derived from an EMBL/GenBank/DDBJ whole genome shotgun (WGS) entry which is preliminary data.</text>
</comment>